<dbReference type="Proteomes" id="UP000229095">
    <property type="component" value="Unassembled WGS sequence"/>
</dbReference>
<feature type="compositionally biased region" description="Acidic residues" evidence="1">
    <location>
        <begin position="1"/>
        <end position="29"/>
    </location>
</feature>
<name>A0A2M9HBM8_9BIFI</name>
<sequence>MSADECVDDDDVDALDDEDDDDDDVESEVDCVPSPESIAHAGADPVSVHDRPTNSVRTRQTNMRKRRGAEGDQAQPRPERCAVRFSKS</sequence>
<accession>A0A2M9HBM8</accession>
<gene>
    <name evidence="2" type="ORF">CS006_03535</name>
</gene>
<comment type="caution">
    <text evidence="2">The sequence shown here is derived from an EMBL/GenBank/DDBJ whole genome shotgun (WGS) entry which is preliminary data.</text>
</comment>
<protein>
    <submittedName>
        <fullName evidence="2">Uncharacterized protein</fullName>
    </submittedName>
</protein>
<evidence type="ECO:0000313" key="2">
    <source>
        <dbReference type="EMBL" id="PJM74207.1"/>
    </source>
</evidence>
<evidence type="ECO:0000256" key="1">
    <source>
        <dbReference type="SAM" id="MobiDB-lite"/>
    </source>
</evidence>
<dbReference type="AlphaFoldDB" id="A0A2M9HBM8"/>
<dbReference type="EMBL" id="PEBI01000001">
    <property type="protein sequence ID" value="PJM74207.1"/>
    <property type="molecule type" value="Genomic_DNA"/>
</dbReference>
<organism evidence="2 3">
    <name type="scientific">Bifidobacterium primatium</name>
    <dbReference type="NCBI Taxonomy" id="2045438"/>
    <lineage>
        <taxon>Bacteria</taxon>
        <taxon>Bacillati</taxon>
        <taxon>Actinomycetota</taxon>
        <taxon>Actinomycetes</taxon>
        <taxon>Bifidobacteriales</taxon>
        <taxon>Bifidobacteriaceae</taxon>
        <taxon>Bifidobacterium</taxon>
    </lineage>
</organism>
<reference evidence="2 3" key="1">
    <citation type="submission" date="2017-10" db="EMBL/GenBank/DDBJ databases">
        <title>Draft genome sequences of strains TRE 1, TRE 9, TRE H and TRI 7, isolated from tamarins, belonging to four potential novel Bifidobacterium species.</title>
        <authorList>
            <person name="Mattarelli P."/>
            <person name="Modesto M."/>
            <person name="Puglisi E."/>
            <person name="Morelli L."/>
            <person name="Spezio C."/>
            <person name="Bonetti A."/>
            <person name="Sandri C."/>
        </authorList>
    </citation>
    <scope>NUCLEOTIDE SEQUENCE [LARGE SCALE GENOMIC DNA]</scope>
    <source>
        <strain evidence="3">TRE1</strain>
    </source>
</reference>
<feature type="region of interest" description="Disordered" evidence="1">
    <location>
        <begin position="1"/>
        <end position="88"/>
    </location>
</feature>
<evidence type="ECO:0000313" key="3">
    <source>
        <dbReference type="Proteomes" id="UP000229095"/>
    </source>
</evidence>
<proteinExistence type="predicted"/>
<keyword evidence="3" id="KW-1185">Reference proteome</keyword>